<organism evidence="1 2">
    <name type="scientific">Sutcliffiella rhizosphaerae</name>
    <dbReference type="NCBI Taxonomy" id="2880967"/>
    <lineage>
        <taxon>Bacteria</taxon>
        <taxon>Bacillati</taxon>
        <taxon>Bacillota</taxon>
        <taxon>Bacilli</taxon>
        <taxon>Bacillales</taxon>
        <taxon>Bacillaceae</taxon>
        <taxon>Sutcliffiella</taxon>
    </lineage>
</organism>
<comment type="caution">
    <text evidence="1">The sequence shown here is derived from an EMBL/GenBank/DDBJ whole genome shotgun (WGS) entry which is preliminary data.</text>
</comment>
<reference evidence="1 2" key="1">
    <citation type="submission" date="2021-10" db="EMBL/GenBank/DDBJ databases">
        <authorList>
            <person name="Criscuolo A."/>
        </authorList>
    </citation>
    <scope>NUCLEOTIDE SEQUENCE [LARGE SCALE GENOMIC DNA]</scope>
    <source>
        <strain evidence="2">CIP 111883</strain>
    </source>
</reference>
<sequence>MGEEGTRTFQEVLDKAQEQTNQTLSHLPTEVQEVFVDSLHDSTIERIEREEDTLHIYVNTDGGFSSKAFIHFTFSDILSEKTDVPLQVDQWFIYYELQKTNEGFAFRVLFECPESEWTIDFKKMEAKYYYRPVVFERLKDNNELDGMSLNEYIKELNPAYNYYLNTPDVSCTIKSLKESMLFQEGEIEITNNQMNVTVDNKQFNYDLDQYNPIHFIYTNVYEDPYAHLQIPVAIEELEAAATSDDIELQVRAWNTMYSNPNELAKIINRVLLSIEKTEENEMMISVYVNHFYAEGILSDMVIEKYQNEMMK</sequence>
<keyword evidence="2" id="KW-1185">Reference proteome</keyword>
<proteinExistence type="predicted"/>
<accession>A0ABN8AAQ0</accession>
<protein>
    <submittedName>
        <fullName evidence="1">Uncharacterized protein</fullName>
    </submittedName>
</protein>
<name>A0ABN8AAQ0_9BACI</name>
<evidence type="ECO:0000313" key="1">
    <source>
        <dbReference type="EMBL" id="CAG9621544.1"/>
    </source>
</evidence>
<gene>
    <name evidence="1" type="ORF">BACCIP111883_02317</name>
</gene>
<dbReference type="InterPro" id="IPR025144">
    <property type="entry name" value="DUF4085"/>
</dbReference>
<evidence type="ECO:0000313" key="2">
    <source>
        <dbReference type="Proteomes" id="UP000789833"/>
    </source>
</evidence>
<dbReference type="EMBL" id="CAKJTJ010000011">
    <property type="protein sequence ID" value="CAG9621544.1"/>
    <property type="molecule type" value="Genomic_DNA"/>
</dbReference>
<dbReference type="Pfam" id="PF13315">
    <property type="entry name" value="DUF4085"/>
    <property type="match status" value="1"/>
</dbReference>
<dbReference type="Proteomes" id="UP000789833">
    <property type="component" value="Unassembled WGS sequence"/>
</dbReference>